<dbReference type="SUPFAM" id="SSF74650">
    <property type="entry name" value="Galactose mutarotase-like"/>
    <property type="match status" value="1"/>
</dbReference>
<protein>
    <recommendedName>
        <fullName evidence="3 11">Alpha-mannosidase</fullName>
        <ecNumber evidence="11">3.2.1.-</ecNumber>
    </recommendedName>
</protein>
<dbReference type="FunFam" id="2.70.98.30:FF:000003">
    <property type="entry name" value="Alpha-mannosidase"/>
    <property type="match status" value="1"/>
</dbReference>
<dbReference type="GO" id="GO:0004559">
    <property type="term" value="F:alpha-mannosidase activity"/>
    <property type="evidence" value="ECO:0007669"/>
    <property type="project" value="UniProtKB-EC"/>
</dbReference>
<evidence type="ECO:0000256" key="7">
    <source>
        <dbReference type="ARBA" id="ARBA00022833"/>
    </source>
</evidence>
<dbReference type="Pfam" id="PF21260">
    <property type="entry name" value="Laman-like_dom"/>
    <property type="match status" value="1"/>
</dbReference>
<dbReference type="Gene3D" id="3.20.110.10">
    <property type="entry name" value="Glycoside hydrolase 38, N terminal domain"/>
    <property type="match status" value="1"/>
</dbReference>
<evidence type="ECO:0000313" key="14">
    <source>
        <dbReference type="Proteomes" id="UP000625711"/>
    </source>
</evidence>
<dbReference type="SUPFAM" id="SSF88713">
    <property type="entry name" value="Glycoside hydrolase/deacetylase"/>
    <property type="match status" value="1"/>
</dbReference>
<dbReference type="Pfam" id="PF01074">
    <property type="entry name" value="Glyco_hydro_38N"/>
    <property type="match status" value="1"/>
</dbReference>
<keyword evidence="8" id="KW-1015">Disulfide bond</keyword>
<evidence type="ECO:0000256" key="6">
    <source>
        <dbReference type="ARBA" id="ARBA00022801"/>
    </source>
</evidence>
<dbReference type="InterPro" id="IPR050843">
    <property type="entry name" value="Glycosyl_Hydrlase_38"/>
</dbReference>
<proteinExistence type="inferred from homology"/>
<evidence type="ECO:0000256" key="9">
    <source>
        <dbReference type="ARBA" id="ARBA00023180"/>
    </source>
</evidence>
<evidence type="ECO:0000313" key="13">
    <source>
        <dbReference type="EMBL" id="KAF7265915.1"/>
    </source>
</evidence>
<dbReference type="Pfam" id="PF09261">
    <property type="entry name" value="Alpha-mann_mid"/>
    <property type="match status" value="1"/>
</dbReference>
<dbReference type="FunFam" id="1.20.1270.50:FF:000002">
    <property type="entry name" value="Alpha-mannosidase"/>
    <property type="match status" value="1"/>
</dbReference>
<dbReference type="InterPro" id="IPR011330">
    <property type="entry name" value="Glyco_hydro/deAcase_b/a-brl"/>
</dbReference>
<dbReference type="SMART" id="SM00872">
    <property type="entry name" value="Alpha-mann_mid"/>
    <property type="match status" value="1"/>
</dbReference>
<comment type="catalytic activity">
    <reaction evidence="1">
        <text>Hydrolysis of terminal, non-reducing alpha-D-mannose residues in alpha-D-mannosides.</text>
        <dbReference type="EC" id="3.2.1.24"/>
    </reaction>
</comment>
<dbReference type="EC" id="3.2.1.-" evidence="11"/>
<dbReference type="OrthoDB" id="2016903at2759"/>
<evidence type="ECO:0000256" key="10">
    <source>
        <dbReference type="ARBA" id="ARBA00023295"/>
    </source>
</evidence>
<keyword evidence="10 11" id="KW-0326">Glycosidase</keyword>
<dbReference type="InterPro" id="IPR015341">
    <property type="entry name" value="Glyco_hydro_38_cen"/>
</dbReference>
<comment type="cofactor">
    <cofactor evidence="11">
        <name>Zn(2+)</name>
        <dbReference type="ChEBI" id="CHEBI:29105"/>
    </cofactor>
    <text evidence="11">Binds 1 zinc ion per subunit.</text>
</comment>
<dbReference type="GO" id="GO:0046872">
    <property type="term" value="F:metal ion binding"/>
    <property type="evidence" value="ECO:0007669"/>
    <property type="project" value="UniProtKB-KW"/>
</dbReference>
<sequence>MSCLEQILLLLMVTQINCVPIFQERCGYKSCTPIKSGYVNIHLLPHSHDDVGWVKTVDQFYHGTNYKSYRAAVAYIYDTVLTSVRRKKDRKFIYVETAFFWKWWMEQDEEDRNVLRKLVNDGQIEFIGGGWSMNDEAVTNYQSIIDQMAWGLRRLNETFGECGRPKLGWQIDPFGHSSEMASIFAGLGYDGVVLVRIDYEDKRLRLKNKQLEFVWRGSNNLGRPSDLFTSILPDHYYPPSNFCFDVFCSDEPLVDDTESPEYNIEKRGDEFIKHHIEPLLNSHQTSNVMIPMGRDFSYQDAEMWYRNLDKLIKHINNKQEFYGKKYHAFYSTPSCYTAAVQQESGGVLSSPLKTDDFLPYASDPHQYWTGFYTSRASLKRFERVGNNFLQVCKQLFTLTNLPRENEQKLNKLRDAMGIMQHHDAITGTEKEFVAADYSRILSIGMKNCDSVTEQALAKLVNIESENFQSCLLSNMSQCAITEKSNQFAVTVYNPLSRTVNKVVRLPVNEKLYSVIGPDGKAVNTQILPISEGVKNLPGRKSNTTLELVFVAENIPPLGYKSYYVQKYADGDIVTIPDQIKTHQEANGSNINFYIDSIAGIVNRINYSNIDLKVEQNFWYYKGATSGSRPTGAYLFRPDGEAQTIAKNAKFSVYTGNIVTEVHQKFSDYVSQVVRVYAHQNYIEFDWIIGPLERSTGKEVITRYSTNLETKSTFYTDSNGREAMKRVKNYRPTWKNDVSDAETSNYYPVTSKIVLKDEENNLQFAVLTDRAEGGSSLKNGEVELMLHRNCLRDDALGVEEALQEKEFGKPIVVRGSHYVVVGHVEPATQSEITATTIEHKLAEEKLLDSWVFVSATEAKSFDQYSKDRLLTFSGLKRSLPDNVHIMTLEPWTDSTFLLRLEHTFEKTDDPVLSQPASVDLKELFTTFKINSIRETTLGGNQWLEENRRLSFRSTDQDDGNQETVNSEAKTLLSDLVVLLQPMQIRTFVLYISTNK</sequence>
<dbReference type="GO" id="GO:0030246">
    <property type="term" value="F:carbohydrate binding"/>
    <property type="evidence" value="ECO:0007669"/>
    <property type="project" value="InterPro"/>
</dbReference>
<name>A0A834HW03_RHYFE</name>
<evidence type="ECO:0000256" key="11">
    <source>
        <dbReference type="RuleBase" id="RU361199"/>
    </source>
</evidence>
<dbReference type="Gene3D" id="1.20.1270.50">
    <property type="entry name" value="Glycoside hydrolase family 38, central domain"/>
    <property type="match status" value="2"/>
</dbReference>
<evidence type="ECO:0000256" key="8">
    <source>
        <dbReference type="ARBA" id="ARBA00023157"/>
    </source>
</evidence>
<dbReference type="Pfam" id="PF07748">
    <property type="entry name" value="Glyco_hydro_38C"/>
    <property type="match status" value="1"/>
</dbReference>
<gene>
    <name evidence="13" type="ORF">GWI33_020660</name>
</gene>
<dbReference type="InterPro" id="IPR013780">
    <property type="entry name" value="Glyco_hydro_b"/>
</dbReference>
<dbReference type="InterPro" id="IPR011682">
    <property type="entry name" value="Glyco_hydro_38_C"/>
</dbReference>
<dbReference type="FunFam" id="1.20.1270.50:FF:000003">
    <property type="entry name" value="Alpha-mannosidase"/>
    <property type="match status" value="1"/>
</dbReference>
<dbReference type="Pfam" id="PF17677">
    <property type="entry name" value="Glyco_hydro38C2"/>
    <property type="match status" value="1"/>
</dbReference>
<evidence type="ECO:0000259" key="12">
    <source>
        <dbReference type="SMART" id="SM00872"/>
    </source>
</evidence>
<evidence type="ECO:0000256" key="2">
    <source>
        <dbReference type="ARBA" id="ARBA00009792"/>
    </source>
</evidence>
<keyword evidence="14" id="KW-1185">Reference proteome</keyword>
<evidence type="ECO:0000256" key="1">
    <source>
        <dbReference type="ARBA" id="ARBA00000365"/>
    </source>
</evidence>
<dbReference type="Gene3D" id="2.60.40.1360">
    <property type="match status" value="1"/>
</dbReference>
<dbReference type="PANTHER" id="PTHR11607">
    <property type="entry name" value="ALPHA-MANNOSIDASE"/>
    <property type="match status" value="1"/>
</dbReference>
<keyword evidence="9" id="KW-0325">Glycoprotein</keyword>
<feature type="signal peptide" evidence="11">
    <location>
        <begin position="1"/>
        <end position="18"/>
    </location>
</feature>
<dbReference type="InterPro" id="IPR037094">
    <property type="entry name" value="Glyco_hydro_38_cen_sf"/>
</dbReference>
<evidence type="ECO:0000256" key="5">
    <source>
        <dbReference type="ARBA" id="ARBA00022729"/>
    </source>
</evidence>
<feature type="chain" id="PRO_5033111939" description="Alpha-mannosidase" evidence="11">
    <location>
        <begin position="19"/>
        <end position="994"/>
    </location>
</feature>
<dbReference type="PANTHER" id="PTHR11607:SF3">
    <property type="entry name" value="LYSOSOMAL ALPHA-MANNOSIDASE"/>
    <property type="match status" value="1"/>
</dbReference>
<dbReference type="InterPro" id="IPR028995">
    <property type="entry name" value="Glyco_hydro_57/38_cen_sf"/>
</dbReference>
<comment type="caution">
    <text evidence="13">The sequence shown here is derived from an EMBL/GenBank/DDBJ whole genome shotgun (WGS) entry which is preliminary data.</text>
</comment>
<dbReference type="Proteomes" id="UP000625711">
    <property type="component" value="Unassembled WGS sequence"/>
</dbReference>
<dbReference type="InterPro" id="IPR027291">
    <property type="entry name" value="Glyco_hydro_38_N_sf"/>
</dbReference>
<accession>A0A834HW03</accession>
<dbReference type="FunFam" id="2.60.40.1180:FF:000018">
    <property type="entry name" value="Alpha-mannosidase"/>
    <property type="match status" value="1"/>
</dbReference>
<dbReference type="Gene3D" id="2.60.40.1180">
    <property type="entry name" value="Golgi alpha-mannosidase II"/>
    <property type="match status" value="1"/>
</dbReference>
<dbReference type="InterPro" id="IPR048534">
    <property type="entry name" value="Man2a1-like_dom"/>
</dbReference>
<dbReference type="InterPro" id="IPR011013">
    <property type="entry name" value="Gal_mutarotase_sf_dom"/>
</dbReference>
<dbReference type="Gene3D" id="2.70.98.30">
    <property type="entry name" value="Golgi alpha-mannosidase II, domain 4"/>
    <property type="match status" value="1"/>
</dbReference>
<feature type="domain" description="Glycoside hydrolase family 38 central" evidence="12">
    <location>
        <begin position="366"/>
        <end position="441"/>
    </location>
</feature>
<dbReference type="InterPro" id="IPR041147">
    <property type="entry name" value="GH38_C"/>
</dbReference>
<keyword evidence="4 11" id="KW-0479">Metal-binding</keyword>
<organism evidence="13 14">
    <name type="scientific">Rhynchophorus ferrugineus</name>
    <name type="common">Red palm weevil</name>
    <name type="synonym">Curculio ferrugineus</name>
    <dbReference type="NCBI Taxonomy" id="354439"/>
    <lineage>
        <taxon>Eukaryota</taxon>
        <taxon>Metazoa</taxon>
        <taxon>Ecdysozoa</taxon>
        <taxon>Arthropoda</taxon>
        <taxon>Hexapoda</taxon>
        <taxon>Insecta</taxon>
        <taxon>Pterygota</taxon>
        <taxon>Neoptera</taxon>
        <taxon>Endopterygota</taxon>
        <taxon>Coleoptera</taxon>
        <taxon>Polyphaga</taxon>
        <taxon>Cucujiformia</taxon>
        <taxon>Curculionidae</taxon>
        <taxon>Dryophthorinae</taxon>
        <taxon>Rhynchophorus</taxon>
    </lineage>
</organism>
<dbReference type="FunFam" id="3.20.110.10:FF:000001">
    <property type="entry name" value="Alpha-mannosidase"/>
    <property type="match status" value="1"/>
</dbReference>
<dbReference type="SUPFAM" id="SSF88688">
    <property type="entry name" value="Families 57/38 glycoside transferase middle domain"/>
    <property type="match status" value="1"/>
</dbReference>
<keyword evidence="5 11" id="KW-0732">Signal</keyword>
<dbReference type="EMBL" id="JAACXV010014582">
    <property type="protein sequence ID" value="KAF7265915.1"/>
    <property type="molecule type" value="Genomic_DNA"/>
</dbReference>
<dbReference type="GO" id="GO:0005764">
    <property type="term" value="C:lysosome"/>
    <property type="evidence" value="ECO:0007669"/>
    <property type="project" value="TreeGrafter"/>
</dbReference>
<keyword evidence="7 11" id="KW-0862">Zinc</keyword>
<comment type="similarity">
    <text evidence="2 11">Belongs to the glycosyl hydrolase 38 family.</text>
</comment>
<evidence type="ECO:0000256" key="4">
    <source>
        <dbReference type="ARBA" id="ARBA00022723"/>
    </source>
</evidence>
<keyword evidence="6 11" id="KW-0378">Hydrolase</keyword>
<dbReference type="GO" id="GO:0006013">
    <property type="term" value="P:mannose metabolic process"/>
    <property type="evidence" value="ECO:0007669"/>
    <property type="project" value="InterPro"/>
</dbReference>
<reference evidence="13" key="1">
    <citation type="submission" date="2020-08" db="EMBL/GenBank/DDBJ databases">
        <title>Genome sequencing and assembly of the red palm weevil Rhynchophorus ferrugineus.</title>
        <authorList>
            <person name="Dias G.B."/>
            <person name="Bergman C.M."/>
            <person name="Manee M."/>
        </authorList>
    </citation>
    <scope>NUCLEOTIDE SEQUENCE</scope>
    <source>
        <strain evidence="13">AA-2017</strain>
        <tissue evidence="13">Whole larva</tissue>
    </source>
</reference>
<evidence type="ECO:0000256" key="3">
    <source>
        <dbReference type="ARBA" id="ARBA00012752"/>
    </source>
</evidence>
<dbReference type="CDD" id="cd10810">
    <property type="entry name" value="GH38N_AMII_LAM_like"/>
    <property type="match status" value="1"/>
</dbReference>
<dbReference type="AlphaFoldDB" id="A0A834HW03"/>
<dbReference type="InterPro" id="IPR000602">
    <property type="entry name" value="Glyco_hydro_38_N"/>
</dbReference>